<dbReference type="STRING" id="1038014.SAMN04487910_1095"/>
<protein>
    <submittedName>
        <fullName evidence="7">Membrane protein involved in the export of O-antigen and teichoic acid</fullName>
    </submittedName>
</protein>
<feature type="transmembrane region" description="Helical" evidence="6">
    <location>
        <begin position="293"/>
        <end position="314"/>
    </location>
</feature>
<dbReference type="PANTHER" id="PTHR30250:SF28">
    <property type="entry name" value="POLYSACCHARIDE BIOSYNTHESIS PROTEIN"/>
    <property type="match status" value="1"/>
</dbReference>
<feature type="transmembrane region" description="Helical" evidence="6">
    <location>
        <begin position="146"/>
        <end position="163"/>
    </location>
</feature>
<feature type="transmembrane region" description="Helical" evidence="6">
    <location>
        <begin position="386"/>
        <end position="405"/>
    </location>
</feature>
<dbReference type="AlphaFoldDB" id="A0A1H7JTD6"/>
<evidence type="ECO:0000256" key="5">
    <source>
        <dbReference type="ARBA" id="ARBA00023136"/>
    </source>
</evidence>
<evidence type="ECO:0000256" key="6">
    <source>
        <dbReference type="SAM" id="Phobius"/>
    </source>
</evidence>
<feature type="transmembrane region" description="Helical" evidence="6">
    <location>
        <begin position="12"/>
        <end position="33"/>
    </location>
</feature>
<evidence type="ECO:0000256" key="1">
    <source>
        <dbReference type="ARBA" id="ARBA00004651"/>
    </source>
</evidence>
<feature type="transmembrane region" description="Helical" evidence="6">
    <location>
        <begin position="320"/>
        <end position="341"/>
    </location>
</feature>
<feature type="transmembrane region" description="Helical" evidence="6">
    <location>
        <begin position="84"/>
        <end position="106"/>
    </location>
</feature>
<dbReference type="PANTHER" id="PTHR30250">
    <property type="entry name" value="PST FAMILY PREDICTED COLANIC ACID TRANSPORTER"/>
    <property type="match status" value="1"/>
</dbReference>
<evidence type="ECO:0000313" key="7">
    <source>
        <dbReference type="EMBL" id="SEK77853.1"/>
    </source>
</evidence>
<keyword evidence="8" id="KW-1185">Reference proteome</keyword>
<dbReference type="OrthoDB" id="109075at2"/>
<reference evidence="7 8" key="1">
    <citation type="submission" date="2016-10" db="EMBL/GenBank/DDBJ databases">
        <authorList>
            <person name="de Groot N.N."/>
        </authorList>
    </citation>
    <scope>NUCLEOTIDE SEQUENCE [LARGE SCALE GENOMIC DNA]</scope>
    <source>
        <strain evidence="7 8">DSM 25232</strain>
    </source>
</reference>
<keyword evidence="3 6" id="KW-0812">Transmembrane</keyword>
<dbReference type="InterPro" id="IPR050833">
    <property type="entry name" value="Poly_Biosynth_Transport"/>
</dbReference>
<evidence type="ECO:0000256" key="2">
    <source>
        <dbReference type="ARBA" id="ARBA00022475"/>
    </source>
</evidence>
<comment type="subcellular location">
    <subcellularLocation>
        <location evidence="1">Cell membrane</location>
        <topology evidence="1">Multi-pass membrane protein</topology>
    </subcellularLocation>
</comment>
<gene>
    <name evidence="7" type="ORF">SAMN04487910_1095</name>
</gene>
<proteinExistence type="predicted"/>
<evidence type="ECO:0000256" key="4">
    <source>
        <dbReference type="ARBA" id="ARBA00022989"/>
    </source>
</evidence>
<evidence type="ECO:0000313" key="8">
    <source>
        <dbReference type="Proteomes" id="UP000198521"/>
    </source>
</evidence>
<keyword evidence="5 6" id="KW-0472">Membrane</keyword>
<dbReference type="Pfam" id="PF13440">
    <property type="entry name" value="Polysacc_synt_3"/>
    <property type="match status" value="1"/>
</dbReference>
<dbReference type="Proteomes" id="UP000198521">
    <property type="component" value="Unassembled WGS sequence"/>
</dbReference>
<keyword evidence="2" id="KW-1003">Cell membrane</keyword>
<sequence>MRFLHSAFLKNVLVLFSGNFLFQLINIFSLIFLSRYYTPSIIGQYAVFLSVNTIISTCGTGRLEMAIMLPKKNEEAFNVFISSFWIIVVISLSTGFGAFSLFISGVLSDRVYLVYILPISIFLSALSLLKIQFLNRLGKFKTISRGKIVSSSITAFIQILSIYYYKNIILIVVAFPFGLLFSNIYYYLELKGNLNGSLFSMENIKQTLKKYRKFPLINNTSSLFNIIANQGPVVLIEVVFGSSISGFYSVVQKTLNAPTSLIGMAFSQVYYKKIASESSEEKTKKFSRTTVKYFSLMSLPILVVIILFSDYLYTMVFGDAYIISSRMAKIMIIFFLIRLIVVSQNTLFIAKGRLMLDLKFNVLYAISVLSPILLADYLNYNWMTTIILITIFGTTTFLGLLYFILKNE</sequence>
<name>A0A1H7JTD6_AQUAM</name>
<accession>A0A1H7JTD6</accession>
<dbReference type="RefSeq" id="WP_091406444.1">
    <property type="nucleotide sequence ID" value="NZ_FOAB01000002.1"/>
</dbReference>
<dbReference type="GO" id="GO:0005886">
    <property type="term" value="C:plasma membrane"/>
    <property type="evidence" value="ECO:0007669"/>
    <property type="project" value="UniProtKB-SubCell"/>
</dbReference>
<dbReference type="EMBL" id="FOAB01000002">
    <property type="protein sequence ID" value="SEK77853.1"/>
    <property type="molecule type" value="Genomic_DNA"/>
</dbReference>
<feature type="transmembrane region" description="Helical" evidence="6">
    <location>
        <begin position="362"/>
        <end position="380"/>
    </location>
</feature>
<feature type="transmembrane region" description="Helical" evidence="6">
    <location>
        <begin position="45"/>
        <end position="63"/>
    </location>
</feature>
<keyword evidence="4 6" id="KW-1133">Transmembrane helix</keyword>
<feature type="transmembrane region" description="Helical" evidence="6">
    <location>
        <begin position="169"/>
        <end position="188"/>
    </location>
</feature>
<organism evidence="7 8">
    <name type="scientific">Aquimarina amphilecti</name>
    <dbReference type="NCBI Taxonomy" id="1038014"/>
    <lineage>
        <taxon>Bacteria</taxon>
        <taxon>Pseudomonadati</taxon>
        <taxon>Bacteroidota</taxon>
        <taxon>Flavobacteriia</taxon>
        <taxon>Flavobacteriales</taxon>
        <taxon>Flavobacteriaceae</taxon>
        <taxon>Aquimarina</taxon>
    </lineage>
</organism>
<feature type="transmembrane region" description="Helical" evidence="6">
    <location>
        <begin position="112"/>
        <end position="134"/>
    </location>
</feature>
<evidence type="ECO:0000256" key="3">
    <source>
        <dbReference type="ARBA" id="ARBA00022692"/>
    </source>
</evidence>